<gene>
    <name evidence="1" type="ORF">BDN72DRAFT_834469</name>
</gene>
<dbReference type="EMBL" id="ML208274">
    <property type="protein sequence ID" value="TFK73595.1"/>
    <property type="molecule type" value="Genomic_DNA"/>
</dbReference>
<dbReference type="Proteomes" id="UP000308600">
    <property type="component" value="Unassembled WGS sequence"/>
</dbReference>
<evidence type="ECO:0000313" key="1">
    <source>
        <dbReference type="EMBL" id="TFK73595.1"/>
    </source>
</evidence>
<name>A0ACD3B707_9AGAR</name>
<reference evidence="1 2" key="1">
    <citation type="journal article" date="2019" name="Nat. Ecol. Evol.">
        <title>Megaphylogeny resolves global patterns of mushroom evolution.</title>
        <authorList>
            <person name="Varga T."/>
            <person name="Krizsan K."/>
            <person name="Foldi C."/>
            <person name="Dima B."/>
            <person name="Sanchez-Garcia M."/>
            <person name="Sanchez-Ramirez S."/>
            <person name="Szollosi G.J."/>
            <person name="Szarkandi J.G."/>
            <person name="Papp V."/>
            <person name="Albert L."/>
            <person name="Andreopoulos W."/>
            <person name="Angelini C."/>
            <person name="Antonin V."/>
            <person name="Barry K.W."/>
            <person name="Bougher N.L."/>
            <person name="Buchanan P."/>
            <person name="Buyck B."/>
            <person name="Bense V."/>
            <person name="Catcheside P."/>
            <person name="Chovatia M."/>
            <person name="Cooper J."/>
            <person name="Damon W."/>
            <person name="Desjardin D."/>
            <person name="Finy P."/>
            <person name="Geml J."/>
            <person name="Haridas S."/>
            <person name="Hughes K."/>
            <person name="Justo A."/>
            <person name="Karasinski D."/>
            <person name="Kautmanova I."/>
            <person name="Kiss B."/>
            <person name="Kocsube S."/>
            <person name="Kotiranta H."/>
            <person name="LaButti K.M."/>
            <person name="Lechner B.E."/>
            <person name="Liimatainen K."/>
            <person name="Lipzen A."/>
            <person name="Lukacs Z."/>
            <person name="Mihaltcheva S."/>
            <person name="Morgado L.N."/>
            <person name="Niskanen T."/>
            <person name="Noordeloos M.E."/>
            <person name="Ohm R.A."/>
            <person name="Ortiz-Santana B."/>
            <person name="Ovrebo C."/>
            <person name="Racz N."/>
            <person name="Riley R."/>
            <person name="Savchenko A."/>
            <person name="Shiryaev A."/>
            <person name="Soop K."/>
            <person name="Spirin V."/>
            <person name="Szebenyi C."/>
            <person name="Tomsovsky M."/>
            <person name="Tulloss R.E."/>
            <person name="Uehling J."/>
            <person name="Grigoriev I.V."/>
            <person name="Vagvolgyi C."/>
            <person name="Papp T."/>
            <person name="Martin F.M."/>
            <person name="Miettinen O."/>
            <person name="Hibbett D.S."/>
            <person name="Nagy L.G."/>
        </authorList>
    </citation>
    <scope>NUCLEOTIDE SEQUENCE [LARGE SCALE GENOMIC DNA]</scope>
    <source>
        <strain evidence="1 2">NL-1719</strain>
    </source>
</reference>
<evidence type="ECO:0000313" key="2">
    <source>
        <dbReference type="Proteomes" id="UP000308600"/>
    </source>
</evidence>
<organism evidence="1 2">
    <name type="scientific">Pluteus cervinus</name>
    <dbReference type="NCBI Taxonomy" id="181527"/>
    <lineage>
        <taxon>Eukaryota</taxon>
        <taxon>Fungi</taxon>
        <taxon>Dikarya</taxon>
        <taxon>Basidiomycota</taxon>
        <taxon>Agaricomycotina</taxon>
        <taxon>Agaricomycetes</taxon>
        <taxon>Agaricomycetidae</taxon>
        <taxon>Agaricales</taxon>
        <taxon>Pluteineae</taxon>
        <taxon>Pluteaceae</taxon>
        <taxon>Pluteus</taxon>
    </lineage>
</organism>
<keyword evidence="2" id="KW-1185">Reference proteome</keyword>
<accession>A0ACD3B707</accession>
<sequence length="1468" mass="157109">MSSATVLDRVHLDDAQPKATTRSPHSSTSPTAMSFSTSRPFSPTSPSRPNMNPDSQRSPRSSRTTTSDFFSPSRMRRASSVKPTSSKAKVLGNKPKESVDTNGGMGPTSPTHHGASDRDLLYHYTTSTSTASIEKPRPSTTEGSSTGLKRSRTSILVAASDALGLRFGRRRPSIIKHPPMPIVLPDVIEICAPRKDEEAEEREQLREMAAQSIGLGSVLMHQEIHSCDNSIHEDNEEEEELVMTTSPVDMPEPSNARGLDASLMDGPIGRSPHNSTISVSQPAPLPARYRAGSMLGHSRTNSTSLNAVPPYPTTPSALNQFKQQAATLPKYYPPSSLRIFALSKNWKNRYMILSTPTALITRGSGPAVSYLHLFKSANPDEKEVERLEINDDSVVFVAEEEVGGRRHVIKVGGLDVGAMKKDWNSEEGGRTMWFLQITDSAEAQKWISGIKTAILGQRTMRAGLGPTLNVSAGTEPRGDMDVMLSIRTQGFMSTANNPRSPTTTPPQSTPQADKTYASSISSHSVRSQATTPRPTSSAVTTLKGLFSSPGRPRASSRATSIDTDRQPGETESKDDSFGRVSQNIFSMLRPGTSPGASQAPSSSSLVAAAASSSSVPFSGTNGLMDFDHRERLDRKIVVTEDNGNTHSNWTSFDPLLPADISSTSRERPNRTLSLGAWSLHPPPRKRWTSASVTPITIVHSEETEGSESCKSGLYAHGDGNASTAGSFGVAVATSSSEGKQNSKETEGETEVVEGEDKIQIEPPMSPALSGFSFGTPEHKPRAASLRSVSTLASGEHGGGGVSADRSSSSTRRSSSMRRWSRQGGTLPQRPTPPTGPPPPPPTNLNGTRLQPHPPHPPPVPAPPSSSSHPYTLDRSPSRTSTRSGTSQRSLVSSLPSFSNSKRASTSSSIMSINGIGIGMNGSNNSAVTPPPQPPVNLNYSPSRSTLYRTSMPPPPPRPVPTFALPPTPAPLPPPPMSVLAPMPILASASGIQEVSKLDNIPSPIPSRKSSFRESVTQRALRLSMIAAPKPPPSSVLPPRPDETTTPTGSIHSNTRPPSIGGHRRSGSSEGSIWTTNNTSTSSLPSAISIRRKLDSIPGSPNPPAQPLNVVSPFPPPSTPLPLPPPPSRPNFPIPPRPSSSTSTSSVSSGTGISNSNAKNTTTATAIPRHNSFKHRLRILSAPSPISTDHNHNNTNTSAINSNGNGNGIHNITRTTQFSGIRTRSRGLTTTLIAPLTLTTASTTASYINPFSPASSSSPSSPSYMMMKQPFFNNTNNTHNNNNNNRTNMTTMAMMNSNMTMTTPISTSSPTTPIAERITFFQDDPSFLQLLTPTSPPLSLPPYVHGHNHGHSHSSSITSISSSLPTATSSSFSHHHQPHPLQHLHQHDLQHHQHRSHSPDILSDIPTSLSPPPRRHSKQVSFLDTDLDSPELSPPISRQDEDQKQENEHPFMMSLSRPGSVISLGIVSM</sequence>
<proteinExistence type="predicted"/>
<protein>
    <submittedName>
        <fullName evidence="1">Uncharacterized protein</fullName>
    </submittedName>
</protein>